<dbReference type="EMBL" id="BAABUJ010000017">
    <property type="protein sequence ID" value="GAA5800831.1"/>
    <property type="molecule type" value="Genomic_DNA"/>
</dbReference>
<dbReference type="PANTHER" id="PTHR47942:SF78">
    <property type="entry name" value="PENTATRICOPEPTIDE REPEAT PROTEIN (AFU_ORTHOLOGUE AFUA_4G07240)"/>
    <property type="match status" value="1"/>
</dbReference>
<comment type="caution">
    <text evidence="3">The sequence shown here is derived from an EMBL/GenBank/DDBJ whole genome shotgun (WGS) entry which is preliminary data.</text>
</comment>
<dbReference type="Pfam" id="PF13812">
    <property type="entry name" value="PPR_3"/>
    <property type="match status" value="1"/>
</dbReference>
<dbReference type="PROSITE" id="PS51375">
    <property type="entry name" value="PPR"/>
    <property type="match status" value="1"/>
</dbReference>
<dbReference type="InterPro" id="IPR002885">
    <property type="entry name" value="PPR_rpt"/>
</dbReference>
<evidence type="ECO:0000313" key="4">
    <source>
        <dbReference type="Proteomes" id="UP001476247"/>
    </source>
</evidence>
<feature type="repeat" description="PPR" evidence="2">
    <location>
        <begin position="574"/>
        <end position="609"/>
    </location>
</feature>
<reference evidence="3 4" key="1">
    <citation type="submission" date="2024-04" db="EMBL/GenBank/DDBJ databases">
        <title>genome sequences of Mucor flavus KT1a and Helicostylum pulchrum KT1b strains isolation_sourced from the surface of a dry-aged beef.</title>
        <authorList>
            <person name="Toyotome T."/>
            <person name="Hosono M."/>
            <person name="Torimaru M."/>
            <person name="Fukuda K."/>
            <person name="Mikami N."/>
        </authorList>
    </citation>
    <scope>NUCLEOTIDE SEQUENCE [LARGE SCALE GENOMIC DNA]</scope>
    <source>
        <strain evidence="3 4">KT1b</strain>
    </source>
</reference>
<sequence length="699" mass="79832">MSISRESWKSQKLLAQVCGQCLSKRILVTPVKFSRGLGTQSVKESSPAPVPSLLESFRQELYQPTHNDLALSYSPWVKKSIQRRQGRKKVLNMYQLMKNRHESLLSQLSQTDVDLLIQKFMTNPDDPSSNGPSTEAFDILQDLKEGQLFTQAKFRQEEMELMIYLATELKLTKKAMSLLTEATEQYDQLNISCYEAVFGLLASQKKQMKKMDYWLQHLEKVGLQPTKSIVRSVVLSKLMLNQLEEASVFLPLFTGHVHTAERMLKDTITMEDIASASTCSKRLIQWYVSQKDMKHAMLVWEQMEHNGLIISQDVMEELLVHAAKLKYHVDTMKLYRRCNHLYPTSTEASIYVLQCMVRSKSFTNAALVRPDVESALNKNIKPNLARVACKSLFSLSAQTGDINLFERVFGLSEKLKLSLTHHGLTSLTATYIKLGDVELAKQAFQTVASHTDGPDVVDFNLLMRMIVLEDGKVDYEKIFDVLKHMDLVNVTPNETTLRTMATFYKSESEMQVSLYQKLLQHPSSISRFNQIFLNNLALSSLLTRMDISKVAGVFFRNNRAELFPSEKNQRILVNGITYNVLLNKANEERGHTSIAERLLKDMFSRGLKPTREVYECIIRNLAKKGKITKARKYIAQMEHDTGEKANAATYTKLIDGFLYLNKPLLAKSVITEDMIKNNIPLDDVVEQKLKKIESILKNK</sequence>
<evidence type="ECO:0000313" key="3">
    <source>
        <dbReference type="EMBL" id="GAA5800831.1"/>
    </source>
</evidence>
<gene>
    <name evidence="3" type="ORF">HPULCUR_006270</name>
</gene>
<keyword evidence="4" id="KW-1185">Reference proteome</keyword>
<proteinExistence type="predicted"/>
<keyword evidence="1" id="KW-0677">Repeat</keyword>
<dbReference type="InterPro" id="IPR011990">
    <property type="entry name" value="TPR-like_helical_dom_sf"/>
</dbReference>
<dbReference type="Proteomes" id="UP001476247">
    <property type="component" value="Unassembled WGS sequence"/>
</dbReference>
<evidence type="ECO:0000256" key="2">
    <source>
        <dbReference type="PROSITE-ProRule" id="PRU00708"/>
    </source>
</evidence>
<accession>A0ABP9Y1M1</accession>
<evidence type="ECO:0000256" key="1">
    <source>
        <dbReference type="ARBA" id="ARBA00022737"/>
    </source>
</evidence>
<dbReference type="Pfam" id="PF01535">
    <property type="entry name" value="PPR"/>
    <property type="match status" value="1"/>
</dbReference>
<dbReference type="InterPro" id="IPR051222">
    <property type="entry name" value="PPR/CCM1_RNA-binding"/>
</dbReference>
<name>A0ABP9Y1M1_9FUNG</name>
<protein>
    <submittedName>
        <fullName evidence="3">Uncharacterized protein</fullName>
    </submittedName>
</protein>
<organism evidence="3 4">
    <name type="scientific">Helicostylum pulchrum</name>
    <dbReference type="NCBI Taxonomy" id="562976"/>
    <lineage>
        <taxon>Eukaryota</taxon>
        <taxon>Fungi</taxon>
        <taxon>Fungi incertae sedis</taxon>
        <taxon>Mucoromycota</taxon>
        <taxon>Mucoromycotina</taxon>
        <taxon>Mucoromycetes</taxon>
        <taxon>Mucorales</taxon>
        <taxon>Mucorineae</taxon>
        <taxon>Mucoraceae</taxon>
        <taxon>Helicostylum</taxon>
    </lineage>
</organism>
<dbReference type="PANTHER" id="PTHR47942">
    <property type="entry name" value="TETRATRICOPEPTIDE REPEAT (TPR)-LIKE SUPERFAMILY PROTEIN-RELATED"/>
    <property type="match status" value="1"/>
</dbReference>
<dbReference type="Gene3D" id="1.25.40.10">
    <property type="entry name" value="Tetratricopeptide repeat domain"/>
    <property type="match status" value="3"/>
</dbReference>